<reference evidence="2" key="1">
    <citation type="journal article" date="2023" name="G3 (Bethesda)">
        <title>A reference genome for the long-term kleptoplast-retaining sea slug Elysia crispata morphotype clarki.</title>
        <authorList>
            <person name="Eastman K.E."/>
            <person name="Pendleton A.L."/>
            <person name="Shaikh M.A."/>
            <person name="Suttiyut T."/>
            <person name="Ogas R."/>
            <person name="Tomko P."/>
            <person name="Gavelis G."/>
            <person name="Widhalm J.R."/>
            <person name="Wisecaver J.H."/>
        </authorList>
    </citation>
    <scope>NUCLEOTIDE SEQUENCE</scope>
    <source>
        <strain evidence="2">ECLA1</strain>
    </source>
</reference>
<feature type="compositionally biased region" description="Polar residues" evidence="1">
    <location>
        <begin position="1"/>
        <end position="16"/>
    </location>
</feature>
<organism evidence="2 3">
    <name type="scientific">Elysia crispata</name>
    <name type="common">lettuce slug</name>
    <dbReference type="NCBI Taxonomy" id="231223"/>
    <lineage>
        <taxon>Eukaryota</taxon>
        <taxon>Metazoa</taxon>
        <taxon>Spiralia</taxon>
        <taxon>Lophotrochozoa</taxon>
        <taxon>Mollusca</taxon>
        <taxon>Gastropoda</taxon>
        <taxon>Heterobranchia</taxon>
        <taxon>Euthyneura</taxon>
        <taxon>Panpulmonata</taxon>
        <taxon>Sacoglossa</taxon>
        <taxon>Placobranchoidea</taxon>
        <taxon>Plakobranchidae</taxon>
        <taxon>Elysia</taxon>
    </lineage>
</organism>
<dbReference type="Proteomes" id="UP001283361">
    <property type="component" value="Unassembled WGS sequence"/>
</dbReference>
<gene>
    <name evidence="2" type="ORF">RRG08_004005</name>
</gene>
<protein>
    <submittedName>
        <fullName evidence="2">Uncharacterized protein</fullName>
    </submittedName>
</protein>
<keyword evidence="3" id="KW-1185">Reference proteome</keyword>
<evidence type="ECO:0000256" key="1">
    <source>
        <dbReference type="SAM" id="MobiDB-lite"/>
    </source>
</evidence>
<dbReference type="AlphaFoldDB" id="A0AAE0Y6B5"/>
<proteinExistence type="predicted"/>
<comment type="caution">
    <text evidence="2">The sequence shown here is derived from an EMBL/GenBank/DDBJ whole genome shotgun (WGS) entry which is preliminary data.</text>
</comment>
<evidence type="ECO:0000313" key="2">
    <source>
        <dbReference type="EMBL" id="KAK3733672.1"/>
    </source>
</evidence>
<feature type="region of interest" description="Disordered" evidence="1">
    <location>
        <begin position="1"/>
        <end position="47"/>
    </location>
</feature>
<accession>A0AAE0Y6B5</accession>
<sequence length="163" mass="17944">MTGAPQISNADLSCSSRDPRWLPYRVPEPEVTQFPETDSARGASEGKRDKAGLDVGLVALQLTAVHRSAAPAYRLLEEIGSGWEGREFSRFISGLRYGRCRLQQPSSLRDSVLCRGPDWIDDVEQLLVSELLHLSQRQDGDVELILVSAASLTLPSSQPVTRL</sequence>
<evidence type="ECO:0000313" key="3">
    <source>
        <dbReference type="Proteomes" id="UP001283361"/>
    </source>
</evidence>
<dbReference type="EMBL" id="JAWDGP010006886">
    <property type="protein sequence ID" value="KAK3733672.1"/>
    <property type="molecule type" value="Genomic_DNA"/>
</dbReference>
<name>A0AAE0Y6B5_9GAST</name>